<evidence type="ECO:0000256" key="4">
    <source>
        <dbReference type="ARBA" id="ARBA00023134"/>
    </source>
</evidence>
<dbReference type="Gene3D" id="3.30.70.240">
    <property type="match status" value="1"/>
</dbReference>
<proteinExistence type="predicted"/>
<evidence type="ECO:0000256" key="1">
    <source>
        <dbReference type="ARBA" id="ARBA00022741"/>
    </source>
</evidence>
<dbReference type="InterPro" id="IPR035647">
    <property type="entry name" value="EFG_III/V"/>
</dbReference>
<dbReference type="InterPro" id="IPR020568">
    <property type="entry name" value="Ribosomal_Su5_D2-typ_SF"/>
</dbReference>
<keyword evidence="2 7" id="KW-0251">Elongation factor</keyword>
<keyword evidence="4" id="KW-0342">GTP-binding</keyword>
<dbReference type="SUPFAM" id="SSF54211">
    <property type="entry name" value="Ribosomal protein S5 domain 2-like"/>
    <property type="match status" value="1"/>
</dbReference>
<dbReference type="Proteomes" id="UP000762676">
    <property type="component" value="Unassembled WGS sequence"/>
</dbReference>
<sequence>GFLKACERGGLAGYKVTGIKFRLEDGANHAVDSSDLAFQLATEAAMREETFYKLNALSSNMFSFLQVPLNEMFGYATELRSLTQGKGEFTMEYSRYCPALPETQEQLIQDYQEAQAAASGGGQRGKKKN</sequence>
<dbReference type="PANTHER" id="PTHR43636">
    <property type="entry name" value="ELONGATION FACTOR G, MITOCHONDRIAL"/>
    <property type="match status" value="1"/>
</dbReference>
<accession>A0AAV4I9J3</accession>
<dbReference type="GO" id="GO:0003924">
    <property type="term" value="F:GTPase activity"/>
    <property type="evidence" value="ECO:0007669"/>
    <property type="project" value="TreeGrafter"/>
</dbReference>
<protein>
    <submittedName>
        <fullName evidence="7">Elongation factor G, mitochondrial</fullName>
    </submittedName>
</protein>
<evidence type="ECO:0000259" key="6">
    <source>
        <dbReference type="Pfam" id="PF03764"/>
    </source>
</evidence>
<dbReference type="Gene3D" id="3.30.230.10">
    <property type="match status" value="2"/>
</dbReference>
<dbReference type="PANTHER" id="PTHR43636:SF2">
    <property type="entry name" value="ELONGATION FACTOR G, MITOCHONDRIAL"/>
    <property type="match status" value="1"/>
</dbReference>
<dbReference type="GO" id="GO:0003746">
    <property type="term" value="F:translation elongation factor activity"/>
    <property type="evidence" value="ECO:0007669"/>
    <property type="project" value="UniProtKB-KW"/>
</dbReference>
<keyword evidence="1" id="KW-0547">Nucleotide-binding</keyword>
<evidence type="ECO:0000259" key="5">
    <source>
        <dbReference type="Pfam" id="PF00679"/>
    </source>
</evidence>
<name>A0AAV4I9J3_9GAST</name>
<dbReference type="GO" id="GO:0005525">
    <property type="term" value="F:GTP binding"/>
    <property type="evidence" value="ECO:0007669"/>
    <property type="project" value="UniProtKB-KW"/>
</dbReference>
<reference evidence="7 8" key="1">
    <citation type="journal article" date="2021" name="Elife">
        <title>Chloroplast acquisition without the gene transfer in kleptoplastic sea slugs, Plakobranchus ocellatus.</title>
        <authorList>
            <person name="Maeda T."/>
            <person name="Takahashi S."/>
            <person name="Yoshida T."/>
            <person name="Shimamura S."/>
            <person name="Takaki Y."/>
            <person name="Nagai Y."/>
            <person name="Toyoda A."/>
            <person name="Suzuki Y."/>
            <person name="Arimoto A."/>
            <person name="Ishii H."/>
            <person name="Satoh N."/>
            <person name="Nishiyama T."/>
            <person name="Hasebe M."/>
            <person name="Maruyama T."/>
            <person name="Minagawa J."/>
            <person name="Obokata J."/>
            <person name="Shigenobu S."/>
        </authorList>
    </citation>
    <scope>NUCLEOTIDE SEQUENCE [LARGE SCALE GENOMIC DNA]</scope>
</reference>
<feature type="domain" description="Elongation factor EFG" evidence="5">
    <location>
        <begin position="65"/>
        <end position="106"/>
    </location>
</feature>
<gene>
    <name evidence="7" type="ORF">ElyMa_001196000</name>
</gene>
<dbReference type="GO" id="GO:0005739">
    <property type="term" value="C:mitochondrion"/>
    <property type="evidence" value="ECO:0007669"/>
    <property type="project" value="TreeGrafter"/>
</dbReference>
<dbReference type="InterPro" id="IPR005517">
    <property type="entry name" value="Transl_elong_EFG/EF2_IV"/>
</dbReference>
<dbReference type="InterPro" id="IPR014721">
    <property type="entry name" value="Ribsml_uS5_D2-typ_fold_subgr"/>
</dbReference>
<keyword evidence="3" id="KW-0648">Protein biosynthesis</keyword>
<comment type="caution">
    <text evidence="7">The sequence shown here is derived from an EMBL/GenBank/DDBJ whole genome shotgun (WGS) entry which is preliminary data.</text>
</comment>
<dbReference type="InterPro" id="IPR000640">
    <property type="entry name" value="EFG_V-like"/>
</dbReference>
<dbReference type="Pfam" id="PF00679">
    <property type="entry name" value="EFG_C"/>
    <property type="match status" value="1"/>
</dbReference>
<keyword evidence="8" id="KW-1185">Reference proteome</keyword>
<dbReference type="GO" id="GO:0070125">
    <property type="term" value="P:mitochondrial translational elongation"/>
    <property type="evidence" value="ECO:0007669"/>
    <property type="project" value="TreeGrafter"/>
</dbReference>
<evidence type="ECO:0000256" key="2">
    <source>
        <dbReference type="ARBA" id="ARBA00022768"/>
    </source>
</evidence>
<organism evidence="7 8">
    <name type="scientific">Elysia marginata</name>
    <dbReference type="NCBI Taxonomy" id="1093978"/>
    <lineage>
        <taxon>Eukaryota</taxon>
        <taxon>Metazoa</taxon>
        <taxon>Spiralia</taxon>
        <taxon>Lophotrochozoa</taxon>
        <taxon>Mollusca</taxon>
        <taxon>Gastropoda</taxon>
        <taxon>Heterobranchia</taxon>
        <taxon>Euthyneura</taxon>
        <taxon>Panpulmonata</taxon>
        <taxon>Sacoglossa</taxon>
        <taxon>Placobranchoidea</taxon>
        <taxon>Plakobranchidae</taxon>
        <taxon>Elysia</taxon>
    </lineage>
</organism>
<evidence type="ECO:0000313" key="7">
    <source>
        <dbReference type="EMBL" id="GFS05316.1"/>
    </source>
</evidence>
<feature type="domain" description="Translation elongation factor EFG/EF2" evidence="6">
    <location>
        <begin position="1"/>
        <end position="48"/>
    </location>
</feature>
<dbReference type="AlphaFoldDB" id="A0AAV4I9J3"/>
<evidence type="ECO:0000313" key="8">
    <source>
        <dbReference type="Proteomes" id="UP000762676"/>
    </source>
</evidence>
<feature type="non-terminal residue" evidence="7">
    <location>
        <position position="1"/>
    </location>
</feature>
<dbReference type="EMBL" id="BMAT01002358">
    <property type="protein sequence ID" value="GFS05316.1"/>
    <property type="molecule type" value="Genomic_DNA"/>
</dbReference>
<dbReference type="SUPFAM" id="SSF54980">
    <property type="entry name" value="EF-G C-terminal domain-like"/>
    <property type="match status" value="1"/>
</dbReference>
<dbReference type="Pfam" id="PF03764">
    <property type="entry name" value="EFG_IV"/>
    <property type="match status" value="1"/>
</dbReference>
<evidence type="ECO:0000256" key="3">
    <source>
        <dbReference type="ARBA" id="ARBA00022917"/>
    </source>
</evidence>